<evidence type="ECO:0000313" key="3">
    <source>
        <dbReference type="EMBL" id="OIV38786.1"/>
    </source>
</evidence>
<feature type="chain" id="PRO_5009644257" description="VCBS repeat-containing protein" evidence="2">
    <location>
        <begin position="27"/>
        <end position="576"/>
    </location>
</feature>
<dbReference type="InterPro" id="IPR028994">
    <property type="entry name" value="Integrin_alpha_N"/>
</dbReference>
<dbReference type="Pfam" id="PF13517">
    <property type="entry name" value="FG-GAP_3"/>
    <property type="match status" value="3"/>
</dbReference>
<keyword evidence="4" id="KW-1185">Reference proteome</keyword>
<evidence type="ECO:0000256" key="2">
    <source>
        <dbReference type="SAM" id="SignalP"/>
    </source>
</evidence>
<dbReference type="InterPro" id="IPR013517">
    <property type="entry name" value="FG-GAP"/>
</dbReference>
<dbReference type="PANTHER" id="PTHR44103">
    <property type="entry name" value="PROPROTEIN CONVERTASE P"/>
    <property type="match status" value="1"/>
</dbReference>
<name>A0A1J7CGJ9_9ACTN</name>
<dbReference type="Gene3D" id="2.115.10.10">
    <property type="entry name" value="Tachylectin 2"/>
    <property type="match status" value="1"/>
</dbReference>
<feature type="signal peptide" evidence="2">
    <location>
        <begin position="1"/>
        <end position="26"/>
    </location>
</feature>
<protein>
    <recommendedName>
        <fullName evidence="5">VCBS repeat-containing protein</fullName>
    </recommendedName>
</protein>
<dbReference type="AlphaFoldDB" id="A0A1J7CGJ9"/>
<reference evidence="3 4" key="1">
    <citation type="submission" date="2016-10" db="EMBL/GenBank/DDBJ databases">
        <title>Genome sequence of Streptomyces gilvigriseus MUSC 26.</title>
        <authorList>
            <person name="Lee L.-H."/>
            <person name="Ser H.-L."/>
        </authorList>
    </citation>
    <scope>NUCLEOTIDE SEQUENCE [LARGE SCALE GENOMIC DNA]</scope>
    <source>
        <strain evidence="3 4">MUSC 26</strain>
    </source>
</reference>
<dbReference type="EMBL" id="MLCF01000012">
    <property type="protein sequence ID" value="OIV38786.1"/>
    <property type="molecule type" value="Genomic_DNA"/>
</dbReference>
<evidence type="ECO:0008006" key="5">
    <source>
        <dbReference type="Google" id="ProtNLM"/>
    </source>
</evidence>
<dbReference type="Proteomes" id="UP000243342">
    <property type="component" value="Unassembled WGS sequence"/>
</dbReference>
<dbReference type="STRING" id="1428644.BIV57_04035"/>
<evidence type="ECO:0000313" key="4">
    <source>
        <dbReference type="Proteomes" id="UP000243342"/>
    </source>
</evidence>
<dbReference type="SUPFAM" id="SSF69318">
    <property type="entry name" value="Integrin alpha N-terminal domain"/>
    <property type="match status" value="2"/>
</dbReference>
<dbReference type="PANTHER" id="PTHR44103:SF1">
    <property type="entry name" value="PROPROTEIN CONVERTASE P"/>
    <property type="match status" value="1"/>
</dbReference>
<proteinExistence type="predicted"/>
<comment type="caution">
    <text evidence="3">The sequence shown here is derived from an EMBL/GenBank/DDBJ whole genome shotgun (WGS) entry which is preliminary data.</text>
</comment>
<dbReference type="Gene3D" id="2.130.10.130">
    <property type="entry name" value="Integrin alpha, N-terminal"/>
    <property type="match status" value="1"/>
</dbReference>
<keyword evidence="1 2" id="KW-0732">Signal</keyword>
<organism evidence="3 4">
    <name type="scientific">Mangrovactinospora gilvigrisea</name>
    <dbReference type="NCBI Taxonomy" id="1428644"/>
    <lineage>
        <taxon>Bacteria</taxon>
        <taxon>Bacillati</taxon>
        <taxon>Actinomycetota</taxon>
        <taxon>Actinomycetes</taxon>
        <taxon>Kitasatosporales</taxon>
        <taxon>Streptomycetaceae</taxon>
        <taxon>Mangrovactinospora</taxon>
    </lineage>
</organism>
<gene>
    <name evidence="3" type="ORF">BIV57_04035</name>
</gene>
<accession>A0A1J7CGJ9</accession>
<evidence type="ECO:0000256" key="1">
    <source>
        <dbReference type="ARBA" id="ARBA00022729"/>
    </source>
</evidence>
<dbReference type="Gene3D" id="2.20.25.650">
    <property type="entry name" value="Tachylectin-2-like"/>
    <property type="match status" value="1"/>
</dbReference>
<sequence>MRFSRVAAAVAASAALVLAAAGTSSADGHARTVGSPRIAVPQPTFHKPMTRAAVKPHPVESADGKPASFRSDFNGDGSSDFLYTALDGNTYYKDRVDADTVAYPDSAEKVKDWLYPGDLTGDGVPDVLGLSLGGNLRLFSGAGIRNANGLSAEGYTTVGTGFQKYSKLFIPGDLNGDGNADLLARTPSGDLVFYPGTGKGFGSPVTIGHGGWQQYDELIGAGDLNGDGNADLLARTLDGSLYEYNGLGNGTLSAKKLLGTGYQKYTEIIGGGDYDGDGYPDLAVRDTTGTGTLYLMHGNGDGSFAAPTAVGDGWQYTTQLGGGGNIPFYGKHEFIGQTAAGTLYWYGSNGDGGFQGKTRTSDVGGFPPSQLYLAFANALTSNGYPDLVGKDNYDGHIYNYQTYAANDTNGLAGGSKSYNLVTGPGDLNQDGKGDLIARDTSGNLYYYAGNGTGLSVQGRVQIGTGGWNQYNAIVGGGDLNNDGIADIVARQTSTGALYLYPGLGNGRFGGKVLIGSSGWNQYTTIASPGDMNGDGKADLIAESKTGGLYFYAGLGNGKFGARVSIATSGFTFKYLY</sequence>
<dbReference type="OrthoDB" id="99430at2"/>